<feature type="compositionally biased region" description="Basic and acidic residues" evidence="1">
    <location>
        <begin position="258"/>
        <end position="272"/>
    </location>
</feature>
<dbReference type="Pfam" id="PF04195">
    <property type="entry name" value="Transposase_28"/>
    <property type="match status" value="1"/>
</dbReference>
<dbReference type="PANTHER" id="PTHR33026:SF7">
    <property type="entry name" value="OS03G0100275 PROTEIN"/>
    <property type="match status" value="1"/>
</dbReference>
<dbReference type="AlphaFoldDB" id="A0AAD8S6T4"/>
<comment type="caution">
    <text evidence="3">The sequence shown here is derived from an EMBL/GenBank/DDBJ whole genome shotgun (WGS) entry which is preliminary data.</text>
</comment>
<keyword evidence="4" id="KW-1185">Reference proteome</keyword>
<feature type="domain" description="Transposase (putative) gypsy type" evidence="2">
    <location>
        <begin position="54"/>
        <end position="119"/>
    </location>
</feature>
<name>A0AAD8S6T4_LOLMU</name>
<accession>A0AAD8S6T4</accession>
<sequence length="327" mass="36025">MAAADLGTAEWERSKITNQDLNLLKKLGITTKPKAVCFPSEESYPAPPMGYRVSFVDHLIRGLSTPIHPFLRGLLYVYGLQLHHLTPNSILHISIFITLCEAFLGVSPNWALWKRIFFCRRNGSPNVAYNIGGVVISIRSTADYFDVKLPDSVQVEFSLFKLANFLWKYTGNEDVDRLSVDLEVKDLERLVRKITSLSKKDSIPSSCRVKPYSATHALPKNHPNLVSLPPLPEGGEVEERTVISNDNQEASSFVNEPADSRKSAGSAEKDAASEDTTSAQSPPPADSPKNKRKRGDVEDSGTSKPEEAAPLPQKAAYDPYLASIISS</sequence>
<proteinExistence type="predicted"/>
<protein>
    <recommendedName>
        <fullName evidence="2">Transposase (putative) gypsy type domain-containing protein</fullName>
    </recommendedName>
</protein>
<evidence type="ECO:0000313" key="3">
    <source>
        <dbReference type="EMBL" id="KAK1646193.1"/>
    </source>
</evidence>
<gene>
    <name evidence="3" type="ORF">QYE76_063998</name>
</gene>
<organism evidence="3 4">
    <name type="scientific">Lolium multiflorum</name>
    <name type="common">Italian ryegrass</name>
    <name type="synonym">Lolium perenne subsp. multiflorum</name>
    <dbReference type="NCBI Taxonomy" id="4521"/>
    <lineage>
        <taxon>Eukaryota</taxon>
        <taxon>Viridiplantae</taxon>
        <taxon>Streptophyta</taxon>
        <taxon>Embryophyta</taxon>
        <taxon>Tracheophyta</taxon>
        <taxon>Spermatophyta</taxon>
        <taxon>Magnoliopsida</taxon>
        <taxon>Liliopsida</taxon>
        <taxon>Poales</taxon>
        <taxon>Poaceae</taxon>
        <taxon>BOP clade</taxon>
        <taxon>Pooideae</taxon>
        <taxon>Poodae</taxon>
        <taxon>Poeae</taxon>
        <taxon>Poeae Chloroplast Group 2 (Poeae type)</taxon>
        <taxon>Loliodinae</taxon>
        <taxon>Loliinae</taxon>
        <taxon>Lolium</taxon>
    </lineage>
</organism>
<dbReference type="PANTHER" id="PTHR33026">
    <property type="entry name" value="OS06G0360600 PROTEIN"/>
    <property type="match status" value="1"/>
</dbReference>
<evidence type="ECO:0000259" key="2">
    <source>
        <dbReference type="Pfam" id="PF04195"/>
    </source>
</evidence>
<dbReference type="Proteomes" id="UP001231189">
    <property type="component" value="Unassembled WGS sequence"/>
</dbReference>
<feature type="region of interest" description="Disordered" evidence="1">
    <location>
        <begin position="214"/>
        <end position="327"/>
    </location>
</feature>
<reference evidence="3" key="1">
    <citation type="submission" date="2023-07" db="EMBL/GenBank/DDBJ databases">
        <title>A chromosome-level genome assembly of Lolium multiflorum.</title>
        <authorList>
            <person name="Chen Y."/>
            <person name="Copetti D."/>
            <person name="Kolliker R."/>
            <person name="Studer B."/>
        </authorList>
    </citation>
    <scope>NUCLEOTIDE SEQUENCE</scope>
    <source>
        <strain evidence="3">02402/16</strain>
        <tissue evidence="3">Leaf</tissue>
    </source>
</reference>
<evidence type="ECO:0000313" key="4">
    <source>
        <dbReference type="Proteomes" id="UP001231189"/>
    </source>
</evidence>
<dbReference type="InterPro" id="IPR007321">
    <property type="entry name" value="Transposase_28"/>
</dbReference>
<evidence type="ECO:0000256" key="1">
    <source>
        <dbReference type="SAM" id="MobiDB-lite"/>
    </source>
</evidence>
<dbReference type="EMBL" id="JAUUTY010000004">
    <property type="protein sequence ID" value="KAK1646193.1"/>
    <property type="molecule type" value="Genomic_DNA"/>
</dbReference>
<feature type="compositionally biased region" description="Polar residues" evidence="1">
    <location>
        <begin position="242"/>
        <end position="254"/>
    </location>
</feature>